<proteinExistence type="predicted"/>
<dbReference type="HOGENOM" id="CLU_3344297_0_0_6"/>
<dbReference type="KEGG" id="hch:HCH_02008"/>
<sequence>MRDLEGQSVGACIGYKGRLIAPLRLKLYSDCTLLVGF</sequence>
<organism evidence="1 2">
    <name type="scientific">Hahella chejuensis (strain KCTC 2396)</name>
    <dbReference type="NCBI Taxonomy" id="349521"/>
    <lineage>
        <taxon>Bacteria</taxon>
        <taxon>Pseudomonadati</taxon>
        <taxon>Pseudomonadota</taxon>
        <taxon>Gammaproteobacteria</taxon>
        <taxon>Oceanospirillales</taxon>
        <taxon>Hahellaceae</taxon>
        <taxon>Hahella</taxon>
    </lineage>
</organism>
<accession>Q2SKI2</accession>
<reference evidence="1 2" key="1">
    <citation type="journal article" date="2005" name="Nucleic Acids Res.">
        <title>Genomic blueprint of Hahella chejuensis, a marine microbe producing an algicidal agent.</title>
        <authorList>
            <person name="Jeong H."/>
            <person name="Yim J.H."/>
            <person name="Lee C."/>
            <person name="Choi S.-H."/>
            <person name="Park Y.K."/>
            <person name="Yoon S.H."/>
            <person name="Hur C.-G."/>
            <person name="Kang H.-Y."/>
            <person name="Kim D."/>
            <person name="Lee H.H."/>
            <person name="Park K.H."/>
            <person name="Park S.-H."/>
            <person name="Park H.-S."/>
            <person name="Lee H.K."/>
            <person name="Oh T.K."/>
            <person name="Kim J.F."/>
        </authorList>
    </citation>
    <scope>NUCLEOTIDE SEQUENCE [LARGE SCALE GENOMIC DNA]</scope>
    <source>
        <strain evidence="1 2">KCTC 2396</strain>
    </source>
</reference>
<evidence type="ECO:0000313" key="2">
    <source>
        <dbReference type="Proteomes" id="UP000000238"/>
    </source>
</evidence>
<dbReference type="AlphaFoldDB" id="Q2SKI2"/>
<keyword evidence="2" id="KW-1185">Reference proteome</keyword>
<dbReference type="EMBL" id="CP000155">
    <property type="protein sequence ID" value="ABC28842.1"/>
    <property type="molecule type" value="Genomic_DNA"/>
</dbReference>
<name>Q2SKI2_HAHCH</name>
<evidence type="ECO:0000313" key="1">
    <source>
        <dbReference type="EMBL" id="ABC28842.1"/>
    </source>
</evidence>
<protein>
    <submittedName>
        <fullName evidence="1">Uncharacterized protein</fullName>
    </submittedName>
</protein>
<dbReference type="Proteomes" id="UP000000238">
    <property type="component" value="Chromosome"/>
</dbReference>
<gene>
    <name evidence="1" type="ordered locus">HCH_02008</name>
</gene>